<reference evidence="1 2" key="1">
    <citation type="journal article" date="2024" name="G3 (Bethesda)">
        <title>Genome assembly of Hibiscus sabdariffa L. provides insights into metabolisms of medicinal natural products.</title>
        <authorList>
            <person name="Kim T."/>
        </authorList>
    </citation>
    <scope>NUCLEOTIDE SEQUENCE [LARGE SCALE GENOMIC DNA]</scope>
    <source>
        <strain evidence="1">TK-2024</strain>
        <tissue evidence="1">Old leaves</tissue>
    </source>
</reference>
<accession>A0ABR2AXP8</accession>
<dbReference type="EMBL" id="JBBPBM010000239">
    <property type="protein sequence ID" value="KAK8499070.1"/>
    <property type="molecule type" value="Genomic_DNA"/>
</dbReference>
<evidence type="ECO:0000313" key="2">
    <source>
        <dbReference type="Proteomes" id="UP001472677"/>
    </source>
</evidence>
<dbReference type="Proteomes" id="UP001472677">
    <property type="component" value="Unassembled WGS sequence"/>
</dbReference>
<keyword evidence="2" id="KW-1185">Reference proteome</keyword>
<gene>
    <name evidence="1" type="ORF">V6N12_075920</name>
</gene>
<sequence length="104" mass="11530">MRVGVGLPLSPLVCHSSVEKPGGAIFVVEPIATEGRPDFSNYGLIANKIMQKMGYDLENPVGLKNGKGLDEGTKEYIKRRGGYPLSDVRPGVHPRLWNERWVRI</sequence>
<organism evidence="1 2">
    <name type="scientific">Hibiscus sabdariffa</name>
    <name type="common">roselle</name>
    <dbReference type="NCBI Taxonomy" id="183260"/>
    <lineage>
        <taxon>Eukaryota</taxon>
        <taxon>Viridiplantae</taxon>
        <taxon>Streptophyta</taxon>
        <taxon>Embryophyta</taxon>
        <taxon>Tracheophyta</taxon>
        <taxon>Spermatophyta</taxon>
        <taxon>Magnoliopsida</taxon>
        <taxon>eudicotyledons</taxon>
        <taxon>Gunneridae</taxon>
        <taxon>Pentapetalae</taxon>
        <taxon>rosids</taxon>
        <taxon>malvids</taxon>
        <taxon>Malvales</taxon>
        <taxon>Malvaceae</taxon>
        <taxon>Malvoideae</taxon>
        <taxon>Hibiscus</taxon>
    </lineage>
</organism>
<evidence type="ECO:0000313" key="1">
    <source>
        <dbReference type="EMBL" id="KAK8499070.1"/>
    </source>
</evidence>
<comment type="caution">
    <text evidence="1">The sequence shown here is derived from an EMBL/GenBank/DDBJ whole genome shotgun (WGS) entry which is preliminary data.</text>
</comment>
<name>A0ABR2AXP8_9ROSI</name>
<protein>
    <submittedName>
        <fullName evidence="1">Uncharacterized protein</fullName>
    </submittedName>
</protein>
<proteinExistence type="predicted"/>